<gene>
    <name evidence="1" type="ORF">DVH24_042209</name>
</gene>
<dbReference type="AlphaFoldDB" id="A0A498IXT1"/>
<keyword evidence="2" id="KW-1185">Reference proteome</keyword>
<evidence type="ECO:0000313" key="1">
    <source>
        <dbReference type="EMBL" id="RXH88138.1"/>
    </source>
</evidence>
<evidence type="ECO:0000313" key="2">
    <source>
        <dbReference type="Proteomes" id="UP000290289"/>
    </source>
</evidence>
<accession>A0A498IXT1</accession>
<name>A0A498IXT1_MALDO</name>
<organism evidence="1 2">
    <name type="scientific">Malus domestica</name>
    <name type="common">Apple</name>
    <name type="synonym">Pyrus malus</name>
    <dbReference type="NCBI Taxonomy" id="3750"/>
    <lineage>
        <taxon>Eukaryota</taxon>
        <taxon>Viridiplantae</taxon>
        <taxon>Streptophyta</taxon>
        <taxon>Embryophyta</taxon>
        <taxon>Tracheophyta</taxon>
        <taxon>Spermatophyta</taxon>
        <taxon>Magnoliopsida</taxon>
        <taxon>eudicotyledons</taxon>
        <taxon>Gunneridae</taxon>
        <taxon>Pentapetalae</taxon>
        <taxon>rosids</taxon>
        <taxon>fabids</taxon>
        <taxon>Rosales</taxon>
        <taxon>Rosaceae</taxon>
        <taxon>Amygdaloideae</taxon>
        <taxon>Maleae</taxon>
        <taxon>Malus</taxon>
    </lineage>
</organism>
<proteinExistence type="predicted"/>
<dbReference type="EMBL" id="RDQH01000336">
    <property type="protein sequence ID" value="RXH88138.1"/>
    <property type="molecule type" value="Genomic_DNA"/>
</dbReference>
<dbReference type="Proteomes" id="UP000290289">
    <property type="component" value="Chromosome 10"/>
</dbReference>
<reference evidence="1 2" key="1">
    <citation type="submission" date="2018-10" db="EMBL/GenBank/DDBJ databases">
        <title>A high-quality apple genome assembly.</title>
        <authorList>
            <person name="Hu J."/>
        </authorList>
    </citation>
    <scope>NUCLEOTIDE SEQUENCE [LARGE SCALE GENOMIC DNA]</scope>
    <source>
        <strain evidence="2">cv. HFTH1</strain>
        <tissue evidence="1">Young leaf</tissue>
    </source>
</reference>
<sequence>MGILWLCSSLFNLNGPQAGKNETERIQFKFKTLGRGNPQSAKHLNASVFWDMRTFCVDQVREGVYGFGVGGKKKAQAEREKMVQQQAKKIKNLNSMVLYSNRDRIAIALKREINRVVMYYEYQISLSTLWVVKWLKQFVVKCLYLHFTTFIGIIFD</sequence>
<comment type="caution">
    <text evidence="1">The sequence shown here is derived from an EMBL/GenBank/DDBJ whole genome shotgun (WGS) entry which is preliminary data.</text>
</comment>
<protein>
    <submittedName>
        <fullName evidence="1">Uncharacterized protein</fullName>
    </submittedName>
</protein>